<keyword evidence="4" id="KW-0808">Transferase</keyword>
<dbReference type="GO" id="GO:0000156">
    <property type="term" value="F:phosphorelay response regulator activity"/>
    <property type="evidence" value="ECO:0007669"/>
    <property type="project" value="TreeGrafter"/>
</dbReference>
<dbReference type="InterPro" id="IPR003594">
    <property type="entry name" value="HATPase_dom"/>
</dbReference>
<feature type="coiled-coil region" evidence="6">
    <location>
        <begin position="25"/>
        <end position="134"/>
    </location>
</feature>
<evidence type="ECO:0000256" key="5">
    <source>
        <dbReference type="ARBA" id="ARBA00022777"/>
    </source>
</evidence>
<sequence length="346" mass="40137">MNTLLKRQIAKFINSENLKDLKFFLQAVNDSYNNHEDQMSMLQRAMKISSDELFEANKKLGEEAKSLKEINSNLTEILNSMNLDAEKLGNEKDFNQADFLKKQSMEIVNMNKQREELLNSLENQNRELNEYAHVVSHDLKAPLRNIDTLVNWVLDDNKGIMGENCLNSLNQVLFNVEKMDLLIKGILDYSTVDKLESEERLIDFNQVIDEIKREIHIPNNIEISIVNDLPKIKGNTWRFKQLMQNLIENSIHYNNKAQGKIEIGCTEKEQDFEFYIKDNGIGIAKKYHDKIFKVFTKLESNNQNSGIGLSIVNKIIEYYKGSIWLESEENIGTTFYFSLPKNHGTT</sequence>
<evidence type="ECO:0000313" key="8">
    <source>
        <dbReference type="EMBL" id="PXY42359.1"/>
    </source>
</evidence>
<keyword evidence="5 8" id="KW-0418">Kinase</keyword>
<dbReference type="SUPFAM" id="SSF47384">
    <property type="entry name" value="Homodimeric domain of signal transducing histidine kinase"/>
    <property type="match status" value="1"/>
</dbReference>
<dbReference type="PRINTS" id="PR00344">
    <property type="entry name" value="BCTRLSENSOR"/>
</dbReference>
<accession>A0A2V4BTF9</accession>
<dbReference type="SUPFAM" id="SSF55874">
    <property type="entry name" value="ATPase domain of HSP90 chaperone/DNA topoisomerase II/histidine kinase"/>
    <property type="match status" value="1"/>
</dbReference>
<feature type="domain" description="Histidine kinase" evidence="7">
    <location>
        <begin position="134"/>
        <end position="343"/>
    </location>
</feature>
<dbReference type="Pfam" id="PF02518">
    <property type="entry name" value="HATPase_c"/>
    <property type="match status" value="1"/>
</dbReference>
<keyword evidence="6" id="KW-0175">Coiled coil</keyword>
<evidence type="ECO:0000256" key="2">
    <source>
        <dbReference type="ARBA" id="ARBA00012438"/>
    </source>
</evidence>
<dbReference type="GO" id="GO:0000155">
    <property type="term" value="F:phosphorelay sensor kinase activity"/>
    <property type="evidence" value="ECO:0007669"/>
    <property type="project" value="InterPro"/>
</dbReference>
<evidence type="ECO:0000256" key="6">
    <source>
        <dbReference type="SAM" id="Coils"/>
    </source>
</evidence>
<comment type="caution">
    <text evidence="8">The sequence shown here is derived from an EMBL/GenBank/DDBJ whole genome shotgun (WGS) entry which is preliminary data.</text>
</comment>
<comment type="catalytic activity">
    <reaction evidence="1">
        <text>ATP + protein L-histidine = ADP + protein N-phospho-L-histidine.</text>
        <dbReference type="EC" id="2.7.13.3"/>
    </reaction>
</comment>
<dbReference type="Gene3D" id="1.10.287.130">
    <property type="match status" value="1"/>
</dbReference>
<dbReference type="InterPro" id="IPR036890">
    <property type="entry name" value="HATPase_C_sf"/>
</dbReference>
<gene>
    <name evidence="8" type="ORF">DMB65_03775</name>
</gene>
<organism evidence="8 9">
    <name type="scientific">Flavobacterium cheongpyeongense</name>
    <dbReference type="NCBI Taxonomy" id="2212651"/>
    <lineage>
        <taxon>Bacteria</taxon>
        <taxon>Pseudomonadati</taxon>
        <taxon>Bacteroidota</taxon>
        <taxon>Flavobacteriia</taxon>
        <taxon>Flavobacteriales</taxon>
        <taxon>Flavobacteriaceae</taxon>
        <taxon>Flavobacterium</taxon>
    </lineage>
</organism>
<dbReference type="PANTHER" id="PTHR42878">
    <property type="entry name" value="TWO-COMPONENT HISTIDINE KINASE"/>
    <property type="match status" value="1"/>
</dbReference>
<dbReference type="PROSITE" id="PS50109">
    <property type="entry name" value="HIS_KIN"/>
    <property type="match status" value="1"/>
</dbReference>
<evidence type="ECO:0000256" key="1">
    <source>
        <dbReference type="ARBA" id="ARBA00000085"/>
    </source>
</evidence>
<dbReference type="InterPro" id="IPR036097">
    <property type="entry name" value="HisK_dim/P_sf"/>
</dbReference>
<dbReference type="Proteomes" id="UP000247903">
    <property type="component" value="Unassembled WGS sequence"/>
</dbReference>
<dbReference type="PANTHER" id="PTHR42878:SF15">
    <property type="entry name" value="BACTERIOPHYTOCHROME"/>
    <property type="match status" value="1"/>
</dbReference>
<dbReference type="GO" id="GO:0030295">
    <property type="term" value="F:protein kinase activator activity"/>
    <property type="evidence" value="ECO:0007669"/>
    <property type="project" value="TreeGrafter"/>
</dbReference>
<dbReference type="AlphaFoldDB" id="A0A2V4BTF9"/>
<dbReference type="InterPro" id="IPR050351">
    <property type="entry name" value="BphY/WalK/GraS-like"/>
</dbReference>
<reference evidence="8 9" key="1">
    <citation type="submission" date="2018-05" db="EMBL/GenBank/DDBJ databases">
        <title>Flavobacterium sp. strain IMCC34759, incomplete genome.</title>
        <authorList>
            <person name="Joung Y."/>
            <person name="Cho J."/>
        </authorList>
    </citation>
    <scope>NUCLEOTIDE SEQUENCE [LARGE SCALE GENOMIC DNA]</scope>
    <source>
        <strain evidence="8 9">IMCC34759</strain>
    </source>
</reference>
<name>A0A2V4BTF9_9FLAO</name>
<dbReference type="SMART" id="SM00387">
    <property type="entry name" value="HATPase_c"/>
    <property type="match status" value="1"/>
</dbReference>
<dbReference type="GO" id="GO:0007234">
    <property type="term" value="P:osmosensory signaling via phosphorelay pathway"/>
    <property type="evidence" value="ECO:0007669"/>
    <property type="project" value="TreeGrafter"/>
</dbReference>
<keyword evidence="9" id="KW-1185">Reference proteome</keyword>
<dbReference type="InterPro" id="IPR004358">
    <property type="entry name" value="Sig_transdc_His_kin-like_C"/>
</dbReference>
<dbReference type="OrthoDB" id="9811889at2"/>
<dbReference type="RefSeq" id="WP_110305330.1">
    <property type="nucleotide sequence ID" value="NZ_QJHK01000002.1"/>
</dbReference>
<dbReference type="Gene3D" id="3.30.565.10">
    <property type="entry name" value="Histidine kinase-like ATPase, C-terminal domain"/>
    <property type="match status" value="1"/>
</dbReference>
<evidence type="ECO:0000259" key="7">
    <source>
        <dbReference type="PROSITE" id="PS50109"/>
    </source>
</evidence>
<evidence type="ECO:0000313" key="9">
    <source>
        <dbReference type="Proteomes" id="UP000247903"/>
    </source>
</evidence>
<dbReference type="FunFam" id="3.30.565.10:FF:000006">
    <property type="entry name" value="Sensor histidine kinase WalK"/>
    <property type="match status" value="1"/>
</dbReference>
<dbReference type="EMBL" id="QJHK01000002">
    <property type="protein sequence ID" value="PXY42359.1"/>
    <property type="molecule type" value="Genomic_DNA"/>
</dbReference>
<dbReference type="EC" id="2.7.13.3" evidence="2"/>
<evidence type="ECO:0000256" key="3">
    <source>
        <dbReference type="ARBA" id="ARBA00022553"/>
    </source>
</evidence>
<proteinExistence type="predicted"/>
<dbReference type="InterPro" id="IPR005467">
    <property type="entry name" value="His_kinase_dom"/>
</dbReference>
<protein>
    <recommendedName>
        <fullName evidence="2">histidine kinase</fullName>
        <ecNumber evidence="2">2.7.13.3</ecNumber>
    </recommendedName>
</protein>
<evidence type="ECO:0000256" key="4">
    <source>
        <dbReference type="ARBA" id="ARBA00022679"/>
    </source>
</evidence>
<keyword evidence="3" id="KW-0597">Phosphoprotein</keyword>